<dbReference type="SUPFAM" id="SSF48371">
    <property type="entry name" value="ARM repeat"/>
    <property type="match status" value="1"/>
</dbReference>
<dbReference type="STRING" id="1754190.A0A1Y2DRU6"/>
<dbReference type="Proteomes" id="UP000193920">
    <property type="component" value="Unassembled WGS sequence"/>
</dbReference>
<keyword evidence="11" id="KW-1185">Reference proteome</keyword>
<evidence type="ECO:0000256" key="6">
    <source>
        <dbReference type="ARBA" id="ARBA00023067"/>
    </source>
</evidence>
<keyword evidence="4" id="KW-0132">Cell division</keyword>
<accession>A0A1Y2DRU6</accession>
<dbReference type="GO" id="GO:0000796">
    <property type="term" value="C:condensin complex"/>
    <property type="evidence" value="ECO:0007669"/>
    <property type="project" value="InterPro"/>
</dbReference>
<dbReference type="GO" id="GO:0007076">
    <property type="term" value="P:mitotic chromosome condensation"/>
    <property type="evidence" value="ECO:0007669"/>
    <property type="project" value="InterPro"/>
</dbReference>
<dbReference type="InterPro" id="IPR016024">
    <property type="entry name" value="ARM-type_fold"/>
</dbReference>
<feature type="domain" description="Nuclear condensin complex subunit 3 C-terminal" evidence="9">
    <location>
        <begin position="409"/>
        <end position="605"/>
    </location>
</feature>
<dbReference type="EMBL" id="MCOG01000058">
    <property type="protein sequence ID" value="ORY61967.1"/>
    <property type="molecule type" value="Genomic_DNA"/>
</dbReference>
<dbReference type="PANTHER" id="PTHR14418:SF5">
    <property type="entry name" value="CONDENSIN COMPLEX SUBUNIT 3"/>
    <property type="match status" value="1"/>
</dbReference>
<evidence type="ECO:0000256" key="7">
    <source>
        <dbReference type="ARBA" id="ARBA00023306"/>
    </source>
</evidence>
<feature type="domain" description="Nuclear condensin complex subunit 3 C-terminal" evidence="9">
    <location>
        <begin position="350"/>
        <end position="406"/>
    </location>
</feature>
<dbReference type="Gene3D" id="1.25.10.10">
    <property type="entry name" value="Leucine-rich Repeat Variant"/>
    <property type="match status" value="1"/>
</dbReference>
<evidence type="ECO:0000256" key="2">
    <source>
        <dbReference type="ARBA" id="ARBA00006533"/>
    </source>
</evidence>
<evidence type="ECO:0000256" key="8">
    <source>
        <dbReference type="SAM" id="MobiDB-lite"/>
    </source>
</evidence>
<proteinExistence type="inferred from homology"/>
<keyword evidence="6" id="KW-0226">DNA condensation</keyword>
<dbReference type="GO" id="GO:0000793">
    <property type="term" value="C:condensed chromosome"/>
    <property type="evidence" value="ECO:0007669"/>
    <property type="project" value="TreeGrafter"/>
</dbReference>
<feature type="compositionally biased region" description="Low complexity" evidence="8">
    <location>
        <begin position="733"/>
        <end position="743"/>
    </location>
</feature>
<evidence type="ECO:0000256" key="4">
    <source>
        <dbReference type="ARBA" id="ARBA00022618"/>
    </source>
</evidence>
<evidence type="ECO:0000313" key="11">
    <source>
        <dbReference type="Proteomes" id="UP000193920"/>
    </source>
</evidence>
<dbReference type="OrthoDB" id="27187at2759"/>
<evidence type="ECO:0000256" key="3">
    <source>
        <dbReference type="ARBA" id="ARBA00022454"/>
    </source>
</evidence>
<name>A0A1Y2DRU6_9FUNG</name>
<dbReference type="InterPro" id="IPR025977">
    <property type="entry name" value="Cnd3_C"/>
</dbReference>
<dbReference type="InterPro" id="IPR011989">
    <property type="entry name" value="ARM-like"/>
</dbReference>
<evidence type="ECO:0000313" key="10">
    <source>
        <dbReference type="EMBL" id="ORY61967.1"/>
    </source>
</evidence>
<evidence type="ECO:0000256" key="5">
    <source>
        <dbReference type="ARBA" id="ARBA00022776"/>
    </source>
</evidence>
<keyword evidence="5" id="KW-0498">Mitosis</keyword>
<feature type="region of interest" description="Disordered" evidence="8">
    <location>
        <begin position="651"/>
        <end position="753"/>
    </location>
</feature>
<protein>
    <recommendedName>
        <fullName evidence="9">Nuclear condensin complex subunit 3 C-terminal domain-containing protein</fullName>
    </recommendedName>
</protein>
<keyword evidence="7" id="KW-0131">Cell cycle</keyword>
<gene>
    <name evidence="10" type="ORF">LY90DRAFT_701044</name>
</gene>
<sequence length="753" mass="87688">MDDDMYCELIKNLRLRTTERDANIRVHAAIALTRLLEDDDDDNMDDDGNKEESVLDILINMIQYDPNPDVRKAIMCNLDISEETLPYIIERARDIDTSIRRCFFLTTMRNINIDTLNMDQREKILGWGLFDREISVQKACKYLLCEKWINEDCNKDLVKFLNYFDVMTSTIVGDAIYIYFEKYPNLNFTYNETEWNSLTSENAFLIKKYVEFCHQNKRDDKLDDILPEIIKLVEYLKKYFRKIVDLKQEEEDEKILNEFIISQLLGIGNSLDYADEMGRRVMFSCLRELLVSSEIPNSQIPTIIDILMKTALNEKDLIRVIIEIICDIREPIEEVNTLQDPTMETLINTKCLEIIKCLLERTDENLSDNPALSEINHSLIVPAIKSSEEYLRELGLNCLGLWCNFDMMMSLKIIFDLIMRHGFRAFEDVIINLGVNGKFTVNEIFKRCLRNTEGEVLSLAVSGISKLMLLKYFYDPQILQRLVILYFHPCTINNDSLRQCLSYFLPAFSYSSIENQEFMTSILGVCIRKLLKQYYSSKKDEMITPIQIGQQMIEWTDYRRVLSNDFYKAKSCPHARLAIKFLKIAENDNITIIKTICYLLNKLTLNESVETLVIKDILERAENLKERTTNNTVNNLLSKINSPNNKSSHYIIKKDDISDEDEDNMETEKDKSMVISEHDNEKRNNSSSNDSKEKTKEEPIDITNNGDKDNNDNNTVLNTNNIDDHHKTENDNNDNNGDNTPDDITIVDDELLN</sequence>
<organism evidence="10 11">
    <name type="scientific">Neocallimastix californiae</name>
    <dbReference type="NCBI Taxonomy" id="1754190"/>
    <lineage>
        <taxon>Eukaryota</taxon>
        <taxon>Fungi</taxon>
        <taxon>Fungi incertae sedis</taxon>
        <taxon>Chytridiomycota</taxon>
        <taxon>Chytridiomycota incertae sedis</taxon>
        <taxon>Neocallimastigomycetes</taxon>
        <taxon>Neocallimastigales</taxon>
        <taxon>Neocallimastigaceae</taxon>
        <taxon>Neocallimastix</taxon>
    </lineage>
</organism>
<evidence type="ECO:0000256" key="1">
    <source>
        <dbReference type="ARBA" id="ARBA00004286"/>
    </source>
</evidence>
<feature type="compositionally biased region" description="Basic and acidic residues" evidence="8">
    <location>
        <begin position="666"/>
        <end position="699"/>
    </location>
</feature>
<reference evidence="10 11" key="1">
    <citation type="submission" date="2016-08" db="EMBL/GenBank/DDBJ databases">
        <title>A Parts List for Fungal Cellulosomes Revealed by Comparative Genomics.</title>
        <authorList>
            <consortium name="DOE Joint Genome Institute"/>
            <person name="Haitjema C.H."/>
            <person name="Gilmore S.P."/>
            <person name="Henske J.K."/>
            <person name="Solomon K.V."/>
            <person name="De Groot R."/>
            <person name="Kuo A."/>
            <person name="Mondo S.J."/>
            <person name="Salamov A.A."/>
            <person name="Labutti K."/>
            <person name="Zhao Z."/>
            <person name="Chiniquy J."/>
            <person name="Barry K."/>
            <person name="Brewer H.M."/>
            <person name="Purvine S.O."/>
            <person name="Wright A.T."/>
            <person name="Boxma B."/>
            <person name="Van Alen T."/>
            <person name="Hackstein J.H."/>
            <person name="Baker S.E."/>
            <person name="Grigoriev I.V."/>
            <person name="O'Malley M.A."/>
        </authorList>
    </citation>
    <scope>NUCLEOTIDE SEQUENCE [LARGE SCALE GENOMIC DNA]</scope>
    <source>
        <strain evidence="10 11">G1</strain>
    </source>
</reference>
<dbReference type="InterPro" id="IPR027165">
    <property type="entry name" value="CND3"/>
</dbReference>
<comment type="caution">
    <text evidence="10">The sequence shown here is derived from an EMBL/GenBank/DDBJ whole genome shotgun (WGS) entry which is preliminary data.</text>
</comment>
<evidence type="ECO:0000259" key="9">
    <source>
        <dbReference type="Pfam" id="PF12719"/>
    </source>
</evidence>
<comment type="subcellular location">
    <subcellularLocation>
        <location evidence="1">Chromosome</location>
    </subcellularLocation>
</comment>
<comment type="similarity">
    <text evidence="2">Belongs to the CND3 (condensin subunit 3) family.</text>
</comment>
<dbReference type="Pfam" id="PF12719">
    <property type="entry name" value="Cnd3"/>
    <property type="match status" value="2"/>
</dbReference>
<feature type="compositionally biased region" description="Low complexity" evidence="8">
    <location>
        <begin position="712"/>
        <end position="721"/>
    </location>
</feature>
<keyword evidence="3" id="KW-0158">Chromosome</keyword>
<dbReference type="AlphaFoldDB" id="A0A1Y2DRU6"/>
<dbReference type="PANTHER" id="PTHR14418">
    <property type="entry name" value="CONDENSIN COMPLEX SUBUNIT 3-RELATED"/>
    <property type="match status" value="1"/>
</dbReference>
<dbReference type="GO" id="GO:0051301">
    <property type="term" value="P:cell division"/>
    <property type="evidence" value="ECO:0007669"/>
    <property type="project" value="UniProtKB-KW"/>
</dbReference>